<reference evidence="2" key="1">
    <citation type="journal article" date="2019" name="Int. J. Syst. Evol. Microbiol.">
        <title>The Global Catalogue of Microorganisms (GCM) 10K type strain sequencing project: providing services to taxonomists for standard genome sequencing and annotation.</title>
        <authorList>
            <consortium name="The Broad Institute Genomics Platform"/>
            <consortium name="The Broad Institute Genome Sequencing Center for Infectious Disease"/>
            <person name="Wu L."/>
            <person name="Ma J."/>
        </authorList>
    </citation>
    <scope>NUCLEOTIDE SEQUENCE [LARGE SCALE GENOMIC DNA]</scope>
    <source>
        <strain evidence="2">PCU 266</strain>
    </source>
</reference>
<dbReference type="Gene3D" id="3.90.1150.10">
    <property type="entry name" value="Aspartate Aminotransferase, domain 1"/>
    <property type="match status" value="1"/>
</dbReference>
<organism evidence="1 2">
    <name type="scientific">Streptomyces amakusaensis</name>
    <dbReference type="NCBI Taxonomy" id="67271"/>
    <lineage>
        <taxon>Bacteria</taxon>
        <taxon>Bacillati</taxon>
        <taxon>Actinomycetota</taxon>
        <taxon>Actinomycetes</taxon>
        <taxon>Kitasatosporales</taxon>
        <taxon>Streptomycetaceae</taxon>
        <taxon>Streptomyces</taxon>
    </lineage>
</organism>
<sequence>MVASEVRALFAVASRPEIVSLAGGMPNVSALPMDAVGTLMTELVAERGGRGGDHALAVRGEEPVLDPRIQALDREGG</sequence>
<proteinExistence type="predicted"/>
<protein>
    <submittedName>
        <fullName evidence="1">Uncharacterized protein</fullName>
    </submittedName>
</protein>
<keyword evidence="2" id="KW-1185">Reference proteome</keyword>
<dbReference type="RefSeq" id="WP_344477675.1">
    <property type="nucleotide sequence ID" value="NZ_BAAASB010000008.1"/>
</dbReference>
<accession>A0ABW0AGV8</accession>
<evidence type="ECO:0000313" key="1">
    <source>
        <dbReference type="EMBL" id="MFC5152151.1"/>
    </source>
</evidence>
<dbReference type="InterPro" id="IPR015422">
    <property type="entry name" value="PyrdxlP-dep_Trfase_small"/>
</dbReference>
<gene>
    <name evidence="1" type="ORF">ACFPRH_10435</name>
</gene>
<comment type="caution">
    <text evidence="1">The sequence shown here is derived from an EMBL/GenBank/DDBJ whole genome shotgun (WGS) entry which is preliminary data.</text>
</comment>
<dbReference type="EMBL" id="JBHSKP010000005">
    <property type="protein sequence ID" value="MFC5152151.1"/>
    <property type="molecule type" value="Genomic_DNA"/>
</dbReference>
<evidence type="ECO:0000313" key="2">
    <source>
        <dbReference type="Proteomes" id="UP001596160"/>
    </source>
</evidence>
<dbReference type="Proteomes" id="UP001596160">
    <property type="component" value="Unassembled WGS sequence"/>
</dbReference>
<name>A0ABW0AGV8_9ACTN</name>